<accession>A0A7U2I180</accession>
<dbReference type="PANTHER" id="PTHR33048">
    <property type="entry name" value="PTH11-LIKE INTEGRAL MEMBRANE PROTEIN (AFU_ORTHOLOGUE AFUA_5G11245)"/>
    <property type="match status" value="1"/>
</dbReference>
<dbReference type="PANTHER" id="PTHR33048:SF129">
    <property type="entry name" value="INTEGRAL MEMBRANE PROTEIN-RELATED"/>
    <property type="match status" value="1"/>
</dbReference>
<evidence type="ECO:0000256" key="4">
    <source>
        <dbReference type="ARBA" id="ARBA00023136"/>
    </source>
</evidence>
<dbReference type="AlphaFoldDB" id="A0A7U2I180"/>
<feature type="transmembrane region" description="Helical" evidence="6">
    <location>
        <begin position="122"/>
        <end position="147"/>
    </location>
</feature>
<reference evidence="9" key="1">
    <citation type="journal article" date="2021" name="BMC Genomics">
        <title>Chromosome-level genome assembly and manually-curated proteome of model necrotroph Parastagonospora nodorum Sn15 reveals a genome-wide trove of candidate effector homologs, and redundancy of virulence-related functions within an accessory chromosome.</title>
        <authorList>
            <person name="Bertazzoni S."/>
            <person name="Jones D.A.B."/>
            <person name="Phan H.T."/>
            <person name="Tan K.-C."/>
            <person name="Hane J.K."/>
        </authorList>
    </citation>
    <scope>NUCLEOTIDE SEQUENCE [LARGE SCALE GENOMIC DNA]</scope>
    <source>
        <strain evidence="9">SN15 / ATCC MYA-4574 / FGSC 10173)</strain>
    </source>
</reference>
<dbReference type="Proteomes" id="UP000663193">
    <property type="component" value="Chromosome 8"/>
</dbReference>
<feature type="transmembrane region" description="Helical" evidence="6">
    <location>
        <begin position="250"/>
        <end position="268"/>
    </location>
</feature>
<evidence type="ECO:0000313" key="9">
    <source>
        <dbReference type="Proteomes" id="UP000663193"/>
    </source>
</evidence>
<dbReference type="VEuPathDB" id="FungiDB:JI435_041650"/>
<evidence type="ECO:0000256" key="3">
    <source>
        <dbReference type="ARBA" id="ARBA00022989"/>
    </source>
</evidence>
<keyword evidence="9" id="KW-1185">Reference proteome</keyword>
<keyword evidence="4 6" id="KW-0472">Membrane</keyword>
<dbReference type="GO" id="GO:0016020">
    <property type="term" value="C:membrane"/>
    <property type="evidence" value="ECO:0007669"/>
    <property type="project" value="UniProtKB-SubCell"/>
</dbReference>
<comment type="similarity">
    <text evidence="5">Belongs to the SAT4 family.</text>
</comment>
<evidence type="ECO:0000259" key="7">
    <source>
        <dbReference type="Pfam" id="PF20684"/>
    </source>
</evidence>
<keyword evidence="2 6" id="KW-0812">Transmembrane</keyword>
<feature type="transmembrane region" description="Helical" evidence="6">
    <location>
        <begin position="81"/>
        <end position="102"/>
    </location>
</feature>
<keyword evidence="3 6" id="KW-1133">Transmembrane helix</keyword>
<dbReference type="OrthoDB" id="5429740at2759"/>
<sequence length="414" mass="47192">MRLILPRCPLCAEKYNIKMPGGLRPPLEQFIAWPRPNYDDPITKPKYVLVFSCILGPISLALLVARLWVRLRIQKSAGWDDWLMFASWFPMMALTVIFPLVTERFMFNRHLWDIPFDIYPMQRYYVLAIYVLFSIATGLIKMSILLFYRRLSSRAVSETYRWTLRILIAIIAIHTIIFVCVTILMCNPVSAFWKQEDFLLVASGKYEFKCMNEGAEIVSNGVISTLQDFFAASLPAVLCWNLQMNLRKKIALYCVFAVSYVVVAFGALRTYSSYRLFFQTYDVTWTACDIWLWSLLEVHVGAMCANAPTFRVFYLHYFGSGPSSSNGTTSSSFKSKISFWKKGSSPSSRGYILESHSSKHGNIVQTSASFGGEKPEDVEMGRIHAATHMSVVSTNVQALPPVAPAPWKNWARKT</sequence>
<name>A0A7U2I180_PHANO</name>
<evidence type="ECO:0000256" key="1">
    <source>
        <dbReference type="ARBA" id="ARBA00004141"/>
    </source>
</evidence>
<feature type="domain" description="Rhodopsin" evidence="7">
    <location>
        <begin position="65"/>
        <end position="313"/>
    </location>
</feature>
<organism evidence="8 9">
    <name type="scientific">Phaeosphaeria nodorum (strain SN15 / ATCC MYA-4574 / FGSC 10173)</name>
    <name type="common">Glume blotch fungus</name>
    <name type="synonym">Parastagonospora nodorum</name>
    <dbReference type="NCBI Taxonomy" id="321614"/>
    <lineage>
        <taxon>Eukaryota</taxon>
        <taxon>Fungi</taxon>
        <taxon>Dikarya</taxon>
        <taxon>Ascomycota</taxon>
        <taxon>Pezizomycotina</taxon>
        <taxon>Dothideomycetes</taxon>
        <taxon>Pleosporomycetidae</taxon>
        <taxon>Pleosporales</taxon>
        <taxon>Pleosporineae</taxon>
        <taxon>Phaeosphaeriaceae</taxon>
        <taxon>Parastagonospora</taxon>
    </lineage>
</organism>
<dbReference type="Pfam" id="PF20684">
    <property type="entry name" value="Fung_rhodopsin"/>
    <property type="match status" value="1"/>
</dbReference>
<feature type="transmembrane region" description="Helical" evidence="6">
    <location>
        <begin position="167"/>
        <end position="193"/>
    </location>
</feature>
<evidence type="ECO:0000256" key="5">
    <source>
        <dbReference type="ARBA" id="ARBA00038359"/>
    </source>
</evidence>
<feature type="transmembrane region" description="Helical" evidence="6">
    <location>
        <begin position="47"/>
        <end position="69"/>
    </location>
</feature>
<dbReference type="InterPro" id="IPR052337">
    <property type="entry name" value="SAT4-like"/>
</dbReference>
<comment type="subcellular location">
    <subcellularLocation>
        <location evidence="1">Membrane</location>
        <topology evidence="1">Multi-pass membrane protein</topology>
    </subcellularLocation>
</comment>
<evidence type="ECO:0000256" key="6">
    <source>
        <dbReference type="SAM" id="Phobius"/>
    </source>
</evidence>
<evidence type="ECO:0000313" key="8">
    <source>
        <dbReference type="EMBL" id="QRC98054.1"/>
    </source>
</evidence>
<evidence type="ECO:0000256" key="2">
    <source>
        <dbReference type="ARBA" id="ARBA00022692"/>
    </source>
</evidence>
<dbReference type="EMBL" id="CP069030">
    <property type="protein sequence ID" value="QRC98054.1"/>
    <property type="molecule type" value="Genomic_DNA"/>
</dbReference>
<gene>
    <name evidence="8" type="ORF">JI435_041650</name>
</gene>
<dbReference type="InterPro" id="IPR049326">
    <property type="entry name" value="Rhodopsin_dom_fungi"/>
</dbReference>
<protein>
    <recommendedName>
        <fullName evidence="7">Rhodopsin domain-containing protein</fullName>
    </recommendedName>
</protein>
<proteinExistence type="inferred from homology"/>